<reference evidence="1 2" key="1">
    <citation type="submission" date="2020-08" db="EMBL/GenBank/DDBJ databases">
        <title>Genomic Encyclopedia of Type Strains, Phase IV (KMG-IV): sequencing the most valuable type-strain genomes for metagenomic binning, comparative biology and taxonomic classification.</title>
        <authorList>
            <person name="Goeker M."/>
        </authorList>
    </citation>
    <scope>NUCLEOTIDE SEQUENCE [LARGE SCALE GENOMIC DNA]</scope>
    <source>
        <strain evidence="1 2">DSM 24696</strain>
    </source>
</reference>
<name>A0A840QPA4_9BACI</name>
<sequence>MMGHPDPHLMRLFYCKICNPVCAVKVYKVLNSCTYQQLCTPEGAYWVVDQLAHCCGVKLTKEQRDYGAHYLMTCGVDPHNPRHRSRMWGLLSSYQ</sequence>
<dbReference type="Proteomes" id="UP000551878">
    <property type="component" value="Unassembled WGS sequence"/>
</dbReference>
<dbReference type="AlphaFoldDB" id="A0A840QPA4"/>
<protein>
    <submittedName>
        <fullName evidence="1">Uncharacterized protein</fullName>
    </submittedName>
</protein>
<organism evidence="1 2">
    <name type="scientific">Texcoconibacillus texcoconensis</name>
    <dbReference type="NCBI Taxonomy" id="1095777"/>
    <lineage>
        <taxon>Bacteria</taxon>
        <taxon>Bacillati</taxon>
        <taxon>Bacillota</taxon>
        <taxon>Bacilli</taxon>
        <taxon>Bacillales</taxon>
        <taxon>Bacillaceae</taxon>
        <taxon>Texcoconibacillus</taxon>
    </lineage>
</organism>
<gene>
    <name evidence="1" type="ORF">HNQ41_001326</name>
</gene>
<evidence type="ECO:0000313" key="2">
    <source>
        <dbReference type="Proteomes" id="UP000551878"/>
    </source>
</evidence>
<accession>A0A840QPA4</accession>
<evidence type="ECO:0000313" key="1">
    <source>
        <dbReference type="EMBL" id="MBB5173157.1"/>
    </source>
</evidence>
<proteinExistence type="predicted"/>
<comment type="caution">
    <text evidence="1">The sequence shown here is derived from an EMBL/GenBank/DDBJ whole genome shotgun (WGS) entry which is preliminary data.</text>
</comment>
<keyword evidence="2" id="KW-1185">Reference proteome</keyword>
<dbReference type="EMBL" id="JACHHB010000005">
    <property type="protein sequence ID" value="MBB5173157.1"/>
    <property type="molecule type" value="Genomic_DNA"/>
</dbReference>